<evidence type="ECO:0008006" key="3">
    <source>
        <dbReference type="Google" id="ProtNLM"/>
    </source>
</evidence>
<dbReference type="EMBL" id="DPRK01000128">
    <property type="protein sequence ID" value="HCY81539.1"/>
    <property type="molecule type" value="Genomic_DNA"/>
</dbReference>
<dbReference type="Proteomes" id="UP000263268">
    <property type="component" value="Unassembled WGS sequence"/>
</dbReference>
<proteinExistence type="predicted"/>
<reference evidence="1 2" key="1">
    <citation type="journal article" date="2018" name="Nat. Biotechnol.">
        <title>A standardized bacterial taxonomy based on genome phylogeny substantially revises the tree of life.</title>
        <authorList>
            <person name="Parks D.H."/>
            <person name="Chuvochina M."/>
            <person name="Waite D.W."/>
            <person name="Rinke C."/>
            <person name="Skarshewski A."/>
            <person name="Chaumeil P.A."/>
            <person name="Hugenholtz P."/>
        </authorList>
    </citation>
    <scope>NUCLEOTIDE SEQUENCE [LARGE SCALE GENOMIC DNA]</scope>
    <source>
        <strain evidence="1">UBA10227</strain>
    </source>
</reference>
<accession>A0A3D6BTG1</accession>
<sequence>MAQPIVINKFGTMQGWNAITVNLFGRDVEGITALKYLDSQEKENVYGSGSKPVGRSRGNYEAEASITLYKEEVDAIKSASDVPLLEIAPFDIIVQYTLPDGAIKKDIIRNAEFTNDGVEVEQGDGSITTEHELIISHIEYDAA</sequence>
<comment type="caution">
    <text evidence="1">The sequence shown here is derived from an EMBL/GenBank/DDBJ whole genome shotgun (WGS) entry which is preliminary data.</text>
</comment>
<dbReference type="AlphaFoldDB" id="A0A3D6BTG1"/>
<name>A0A3D6BTG1_9FLAO</name>
<evidence type="ECO:0000313" key="2">
    <source>
        <dbReference type="Proteomes" id="UP000263268"/>
    </source>
</evidence>
<protein>
    <recommendedName>
        <fullName evidence="3">Phage tail protein</fullName>
    </recommendedName>
</protein>
<gene>
    <name evidence="1" type="ORF">DHV22_08045</name>
</gene>
<evidence type="ECO:0000313" key="1">
    <source>
        <dbReference type="EMBL" id="HCY81539.1"/>
    </source>
</evidence>
<organism evidence="1 2">
    <name type="scientific">Xanthomarina gelatinilytica</name>
    <dbReference type="NCBI Taxonomy" id="1137281"/>
    <lineage>
        <taxon>Bacteria</taxon>
        <taxon>Pseudomonadati</taxon>
        <taxon>Bacteroidota</taxon>
        <taxon>Flavobacteriia</taxon>
        <taxon>Flavobacteriales</taxon>
        <taxon>Flavobacteriaceae</taxon>
        <taxon>Xanthomarina</taxon>
    </lineage>
</organism>